<dbReference type="SUPFAM" id="SSF46565">
    <property type="entry name" value="Chaperone J-domain"/>
    <property type="match status" value="1"/>
</dbReference>
<dbReference type="Proteomes" id="UP000193642">
    <property type="component" value="Unassembled WGS sequence"/>
</dbReference>
<protein>
    <recommendedName>
        <fullName evidence="2">J domain-containing protein</fullName>
    </recommendedName>
</protein>
<dbReference type="PROSITE" id="PS50076">
    <property type="entry name" value="DNAJ_2"/>
    <property type="match status" value="1"/>
</dbReference>
<dbReference type="InterPro" id="IPR036869">
    <property type="entry name" value="J_dom_sf"/>
</dbReference>
<feature type="region of interest" description="Disordered" evidence="1">
    <location>
        <begin position="65"/>
        <end position="101"/>
    </location>
</feature>
<dbReference type="AlphaFoldDB" id="A0A1Y2CU49"/>
<dbReference type="Pfam" id="PF00226">
    <property type="entry name" value="DnaJ"/>
    <property type="match status" value="1"/>
</dbReference>
<dbReference type="CDD" id="cd06257">
    <property type="entry name" value="DnaJ"/>
    <property type="match status" value="1"/>
</dbReference>
<dbReference type="InterPro" id="IPR050817">
    <property type="entry name" value="DjlA_DnaK_co-chaperone"/>
</dbReference>
<evidence type="ECO:0000256" key="1">
    <source>
        <dbReference type="SAM" id="MobiDB-lite"/>
    </source>
</evidence>
<dbReference type="SMART" id="SM00271">
    <property type="entry name" value="DnaJ"/>
    <property type="match status" value="1"/>
</dbReference>
<keyword evidence="4" id="KW-1185">Reference proteome</keyword>
<reference evidence="3 4" key="1">
    <citation type="submission" date="2016-07" db="EMBL/GenBank/DDBJ databases">
        <title>Pervasive Adenine N6-methylation of Active Genes in Fungi.</title>
        <authorList>
            <consortium name="DOE Joint Genome Institute"/>
            <person name="Mondo S.J."/>
            <person name="Dannebaum R.O."/>
            <person name="Kuo R.C."/>
            <person name="Labutti K."/>
            <person name="Haridas S."/>
            <person name="Kuo A."/>
            <person name="Salamov A."/>
            <person name="Ahrendt S.R."/>
            <person name="Lipzen A."/>
            <person name="Sullivan W."/>
            <person name="Andreopoulos W.B."/>
            <person name="Clum A."/>
            <person name="Lindquist E."/>
            <person name="Daum C."/>
            <person name="Ramamoorthy G.K."/>
            <person name="Gryganskyi A."/>
            <person name="Culley D."/>
            <person name="Magnuson J.K."/>
            <person name="James T.Y."/>
            <person name="O'Malley M.A."/>
            <person name="Stajich J.E."/>
            <person name="Spatafora J.W."/>
            <person name="Visel A."/>
            <person name="Grigoriev I.V."/>
        </authorList>
    </citation>
    <scope>NUCLEOTIDE SEQUENCE [LARGE SCALE GENOMIC DNA]</scope>
    <source>
        <strain evidence="3 4">JEL800</strain>
    </source>
</reference>
<accession>A0A1Y2CU49</accession>
<proteinExistence type="predicted"/>
<dbReference type="EMBL" id="MCGO01000008">
    <property type="protein sequence ID" value="ORY49865.1"/>
    <property type="molecule type" value="Genomic_DNA"/>
</dbReference>
<gene>
    <name evidence="3" type="ORF">BCR33DRAFT_713471</name>
</gene>
<organism evidence="3 4">
    <name type="scientific">Rhizoclosmatium globosum</name>
    <dbReference type="NCBI Taxonomy" id="329046"/>
    <lineage>
        <taxon>Eukaryota</taxon>
        <taxon>Fungi</taxon>
        <taxon>Fungi incertae sedis</taxon>
        <taxon>Chytridiomycota</taxon>
        <taxon>Chytridiomycota incertae sedis</taxon>
        <taxon>Chytridiomycetes</taxon>
        <taxon>Chytridiales</taxon>
        <taxon>Chytriomycetaceae</taxon>
        <taxon>Rhizoclosmatium</taxon>
    </lineage>
</organism>
<evidence type="ECO:0000259" key="2">
    <source>
        <dbReference type="PROSITE" id="PS50076"/>
    </source>
</evidence>
<feature type="compositionally biased region" description="Pro residues" evidence="1">
    <location>
        <begin position="72"/>
        <end position="99"/>
    </location>
</feature>
<dbReference type="Gene3D" id="1.10.287.110">
    <property type="entry name" value="DnaJ domain"/>
    <property type="match status" value="1"/>
</dbReference>
<dbReference type="STRING" id="329046.A0A1Y2CU49"/>
<dbReference type="PANTHER" id="PTHR24074">
    <property type="entry name" value="CO-CHAPERONE PROTEIN DJLA"/>
    <property type="match status" value="1"/>
</dbReference>
<sequence length="750" mass="83080">MSRLTYDAFRVLDLPRTATSVEIKKQYYKLSREHHPDKGGNHETMALLNQAYEILCDPVRKLRPLFSHQPSTPNPPPNQHKQTPPKPKPPPPPPTPIRPPTAFMVTLSKIRDQPLASLRSAFRTEFTFTQCWNGPGNVLGATVLLQHQECGEYEFFIKSHSKVVDSPPVITSYHIYVASVRPFVRRFDDLKNNTDSSINTSIVFLNSETQLLQALQVRTTDESISKSKLLALMHSAIDVKLKEWNSKLSQLSAIILNSSNTMLDVDWKLIDSREWRTLKPPWAPKWKYFIFSIGVDGKDGVLDKLTGDSVRSHISALIRQGVKQLKIHDEFTLDEQYLDRFMNVYSGRVPVVGWKPFLAIWDIILTVQAQQNSFGCSSGDWSIAIEEWLDLCTTAVGALKDEMVSMMNTTIEKLTSRDLQASIEELSQTPAFQVAVKELEAKGAKFKLFKKQYSFPKPNEHIPGHRNVIGVQNGPSTMNSLPSFTFAETTSVPELKPHPPQTSSVPFSLTTKISPKPNKKRTKMDGFASEIRSLQPAFGQTSEFTAAATASIPIQNLKSDKVFGSSSQTASSSQPVFVFGSTGSTNTQLPQPNLKTPPVHSPTPFVFGHQQSNKFEFNKPLPTFQETFGTKSTQNMPTATKPGSSFVFGTGSVPFSQPFIFGQAAPPSALPTFVNGLSSGASGASGATLKPSEKDAPYVFGTTSSLGFNFNLPTTPSSSSFAQHANHMNVFSFNHKSTPYSSNYKFTWTA</sequence>
<comment type="caution">
    <text evidence="3">The sequence shown here is derived from an EMBL/GenBank/DDBJ whole genome shotgun (WGS) entry which is preliminary data.</text>
</comment>
<name>A0A1Y2CU49_9FUNG</name>
<evidence type="ECO:0000313" key="3">
    <source>
        <dbReference type="EMBL" id="ORY49865.1"/>
    </source>
</evidence>
<dbReference type="InterPro" id="IPR001623">
    <property type="entry name" value="DnaJ_domain"/>
</dbReference>
<dbReference type="OrthoDB" id="10250354at2759"/>
<feature type="region of interest" description="Disordered" evidence="1">
    <location>
        <begin position="491"/>
        <end position="522"/>
    </location>
</feature>
<feature type="compositionally biased region" description="Polar residues" evidence="1">
    <location>
        <begin position="501"/>
        <end position="513"/>
    </location>
</feature>
<feature type="domain" description="J" evidence="2">
    <location>
        <begin position="7"/>
        <end position="70"/>
    </location>
</feature>
<evidence type="ECO:0000313" key="4">
    <source>
        <dbReference type="Proteomes" id="UP000193642"/>
    </source>
</evidence>